<dbReference type="GO" id="GO:0015297">
    <property type="term" value="F:antiporter activity"/>
    <property type="evidence" value="ECO:0007669"/>
    <property type="project" value="UniProtKB-KW"/>
</dbReference>
<evidence type="ECO:0000256" key="9">
    <source>
        <dbReference type="ARBA" id="ARBA00023065"/>
    </source>
</evidence>
<sequence>MTDNSPAHSHTSSQSPALELSRPLVPVLWLVLMASPVAAANNATVLILDDIGTALDTTAATASWLATVFALVLAVSTPLQAALMRHRGRHTVLFTSAALVAAGTVIVLFSTWLPLAVAGRAAQAVGGAGLNVLAIALAGSARRIGAISAGMGLFGAVSPLIGTQLTDVLSWRVALSMLAITLIAVPVVSRRLAPDTAGIGRFDAGGALLVAVLSGSVVMFASNPLPALAATAISITLLIIHTRRRPDGYVPVATIRSARFQTATCLTLALSAGYFTLLFVIPQLLITRAHWTKDTAATGQLMAMVLASLTTLGFTSIAARLSRTNVRIALVAAGTAAVLAAVLASAPVLLLAGIFLALFAATSANATQVIAATASMPEQDKPTAIGLFTLLYLLGGAIGPALASALVL</sequence>
<feature type="transmembrane region" description="Helical" evidence="13">
    <location>
        <begin position="263"/>
        <end position="281"/>
    </location>
</feature>
<keyword evidence="5" id="KW-1003">Cell membrane</keyword>
<feature type="transmembrane region" description="Helical" evidence="13">
    <location>
        <begin position="91"/>
        <end position="115"/>
    </location>
</feature>
<feature type="transmembrane region" description="Helical" evidence="13">
    <location>
        <begin position="60"/>
        <end position="79"/>
    </location>
</feature>
<feature type="transmembrane region" description="Helical" evidence="13">
    <location>
        <begin position="384"/>
        <end position="407"/>
    </location>
</feature>
<dbReference type="InterPro" id="IPR011701">
    <property type="entry name" value="MFS"/>
</dbReference>
<gene>
    <name evidence="15" type="ORF">CP976_35895</name>
</gene>
<evidence type="ECO:0000256" key="12">
    <source>
        <dbReference type="ARBA" id="ARBA00040630"/>
    </source>
</evidence>
<dbReference type="EMBL" id="CP023694">
    <property type="protein sequence ID" value="QEV28974.1"/>
    <property type="molecule type" value="Genomic_DNA"/>
</dbReference>
<comment type="function">
    <text evidence="1">Resistance to tetracycline by an active tetracycline efflux. This is an energy-dependent process that decreases the accumulation of the antibiotic in whole cells. This protein functions as a metal-tetracycline/H(+) antiporter.</text>
</comment>
<feature type="transmembrane region" description="Helical" evidence="13">
    <location>
        <begin position="301"/>
        <end position="319"/>
    </location>
</feature>
<dbReference type="Gene3D" id="1.20.1720.10">
    <property type="entry name" value="Multidrug resistance protein D"/>
    <property type="match status" value="1"/>
</dbReference>
<evidence type="ECO:0000256" key="11">
    <source>
        <dbReference type="ARBA" id="ARBA00023251"/>
    </source>
</evidence>
<feature type="transmembrane region" description="Helical" evidence="13">
    <location>
        <begin position="146"/>
        <end position="163"/>
    </location>
</feature>
<keyword evidence="6 13" id="KW-0812">Transmembrane</keyword>
<accession>A0A5J6ICS5</accession>
<evidence type="ECO:0000256" key="4">
    <source>
        <dbReference type="ARBA" id="ARBA00022449"/>
    </source>
</evidence>
<keyword evidence="7" id="KW-0375">Hydrogen ion transport</keyword>
<dbReference type="Proteomes" id="UP000326598">
    <property type="component" value="Chromosome"/>
</dbReference>
<dbReference type="GO" id="GO:0005886">
    <property type="term" value="C:plasma membrane"/>
    <property type="evidence" value="ECO:0007669"/>
    <property type="project" value="UniProtKB-SubCell"/>
</dbReference>
<evidence type="ECO:0000256" key="7">
    <source>
        <dbReference type="ARBA" id="ARBA00022781"/>
    </source>
</evidence>
<dbReference type="AlphaFoldDB" id="A0A5J6ICS5"/>
<evidence type="ECO:0000256" key="3">
    <source>
        <dbReference type="ARBA" id="ARBA00007520"/>
    </source>
</evidence>
<feature type="transmembrane region" description="Helical" evidence="13">
    <location>
        <begin position="169"/>
        <end position="188"/>
    </location>
</feature>
<feature type="transmembrane region" description="Helical" evidence="13">
    <location>
        <begin position="27"/>
        <end position="48"/>
    </location>
</feature>
<dbReference type="PROSITE" id="PS50850">
    <property type="entry name" value="MFS"/>
    <property type="match status" value="1"/>
</dbReference>
<feature type="transmembrane region" description="Helical" evidence="13">
    <location>
        <begin position="225"/>
        <end position="242"/>
    </location>
</feature>
<proteinExistence type="inferred from homology"/>
<evidence type="ECO:0000313" key="15">
    <source>
        <dbReference type="EMBL" id="QEV28974.1"/>
    </source>
</evidence>
<evidence type="ECO:0000256" key="2">
    <source>
        <dbReference type="ARBA" id="ARBA00004651"/>
    </source>
</evidence>
<dbReference type="GO" id="GO:0046677">
    <property type="term" value="P:response to antibiotic"/>
    <property type="evidence" value="ECO:0007669"/>
    <property type="project" value="UniProtKB-KW"/>
</dbReference>
<dbReference type="InterPro" id="IPR036259">
    <property type="entry name" value="MFS_trans_sf"/>
</dbReference>
<comment type="subcellular location">
    <subcellularLocation>
        <location evidence="2">Cell membrane</location>
        <topology evidence="2">Multi-pass membrane protein</topology>
    </subcellularLocation>
</comment>
<feature type="transmembrane region" description="Helical" evidence="13">
    <location>
        <begin position="121"/>
        <end position="139"/>
    </location>
</feature>
<evidence type="ECO:0000313" key="16">
    <source>
        <dbReference type="Proteomes" id="UP000326598"/>
    </source>
</evidence>
<protein>
    <recommendedName>
        <fullName evidence="12">Tetracycline resistance protein</fullName>
    </recommendedName>
</protein>
<feature type="domain" description="Major facilitator superfamily (MFS) profile" evidence="14">
    <location>
        <begin position="24"/>
        <end position="408"/>
    </location>
</feature>
<keyword evidence="8 13" id="KW-1133">Transmembrane helix</keyword>
<evidence type="ECO:0000256" key="10">
    <source>
        <dbReference type="ARBA" id="ARBA00023136"/>
    </source>
</evidence>
<comment type="similarity">
    <text evidence="3">Belongs to the major facilitator superfamily. TCR/Tet family.</text>
</comment>
<keyword evidence="4" id="KW-0050">Antiport</keyword>
<dbReference type="PANTHER" id="PTHR23501">
    <property type="entry name" value="MAJOR FACILITATOR SUPERFAMILY"/>
    <property type="match status" value="1"/>
</dbReference>
<dbReference type="Gene3D" id="1.20.1250.20">
    <property type="entry name" value="MFS general substrate transporter like domains"/>
    <property type="match status" value="1"/>
</dbReference>
<keyword evidence="11" id="KW-0046">Antibiotic resistance</keyword>
<evidence type="ECO:0000259" key="14">
    <source>
        <dbReference type="PROSITE" id="PS50850"/>
    </source>
</evidence>
<evidence type="ECO:0000256" key="13">
    <source>
        <dbReference type="SAM" id="Phobius"/>
    </source>
</evidence>
<keyword evidence="9" id="KW-0406">Ion transport</keyword>
<evidence type="ECO:0000256" key="6">
    <source>
        <dbReference type="ARBA" id="ARBA00022692"/>
    </source>
</evidence>
<keyword evidence="10 13" id="KW-0472">Membrane</keyword>
<dbReference type="SUPFAM" id="SSF103473">
    <property type="entry name" value="MFS general substrate transporter"/>
    <property type="match status" value="1"/>
</dbReference>
<evidence type="ECO:0000256" key="5">
    <source>
        <dbReference type="ARBA" id="ARBA00022475"/>
    </source>
</evidence>
<dbReference type="GO" id="GO:1902600">
    <property type="term" value="P:proton transmembrane transport"/>
    <property type="evidence" value="ECO:0007669"/>
    <property type="project" value="UniProtKB-KW"/>
</dbReference>
<dbReference type="GeneID" id="91421422"/>
<feature type="transmembrane region" description="Helical" evidence="13">
    <location>
        <begin position="200"/>
        <end position="219"/>
    </location>
</feature>
<evidence type="ECO:0000256" key="8">
    <source>
        <dbReference type="ARBA" id="ARBA00022989"/>
    </source>
</evidence>
<dbReference type="PANTHER" id="PTHR23501:SF188">
    <property type="entry name" value="TETRACYCLINE RESISTANCE PROTEIN"/>
    <property type="match status" value="1"/>
</dbReference>
<organism evidence="15 16">
    <name type="scientific">Streptomyces coeruleorubidus</name>
    <dbReference type="NCBI Taxonomy" id="116188"/>
    <lineage>
        <taxon>Bacteria</taxon>
        <taxon>Bacillati</taxon>
        <taxon>Actinomycetota</taxon>
        <taxon>Actinomycetes</taxon>
        <taxon>Kitasatosporales</taxon>
        <taxon>Streptomycetaceae</taxon>
        <taxon>Streptomyces</taxon>
    </lineage>
</organism>
<name>A0A5J6ICS5_STRC4</name>
<keyword evidence="4" id="KW-0813">Transport</keyword>
<dbReference type="Pfam" id="PF07690">
    <property type="entry name" value="MFS_1"/>
    <property type="match status" value="1"/>
</dbReference>
<dbReference type="KEGG" id="scoe:CP976_35895"/>
<dbReference type="RefSeq" id="WP_150484057.1">
    <property type="nucleotide sequence ID" value="NZ_CP023694.1"/>
</dbReference>
<reference evidence="15 16" key="1">
    <citation type="submission" date="2017-09" db="EMBL/GenBank/DDBJ databases">
        <authorList>
            <person name="Lee N."/>
            <person name="Cho B.-K."/>
        </authorList>
    </citation>
    <scope>NUCLEOTIDE SEQUENCE [LARGE SCALE GENOMIC DNA]</scope>
    <source>
        <strain evidence="15 16">ATCC 13740</strain>
    </source>
</reference>
<evidence type="ECO:0000256" key="1">
    <source>
        <dbReference type="ARBA" id="ARBA00003279"/>
    </source>
</evidence>
<dbReference type="InterPro" id="IPR020846">
    <property type="entry name" value="MFS_dom"/>
</dbReference>